<proteinExistence type="predicted"/>
<dbReference type="SMART" id="SM00320">
    <property type="entry name" value="WD40"/>
    <property type="match status" value="6"/>
</dbReference>
<dbReference type="PANTHER" id="PTHR44019">
    <property type="entry name" value="WD REPEAT-CONTAINING PROTEIN 55"/>
    <property type="match status" value="1"/>
</dbReference>
<feature type="repeat" description="WD" evidence="7">
    <location>
        <begin position="1275"/>
        <end position="1316"/>
    </location>
</feature>
<feature type="domain" description="Ion transport" evidence="11">
    <location>
        <begin position="1764"/>
        <end position="1982"/>
    </location>
</feature>
<feature type="transmembrane region" description="Helical" evidence="10">
    <location>
        <begin position="187"/>
        <end position="207"/>
    </location>
</feature>
<dbReference type="CDD" id="cd00200">
    <property type="entry name" value="WD40"/>
    <property type="match status" value="1"/>
</dbReference>
<feature type="repeat" description="WD" evidence="7">
    <location>
        <begin position="1150"/>
        <end position="1191"/>
    </location>
</feature>
<dbReference type="PROSITE" id="PS00678">
    <property type="entry name" value="WD_REPEATS_1"/>
    <property type="match status" value="3"/>
</dbReference>
<feature type="transmembrane region" description="Helical" evidence="10">
    <location>
        <begin position="2353"/>
        <end position="2375"/>
    </location>
</feature>
<organism evidence="12 13">
    <name type="scientific">Triparma laevis f. inornata</name>
    <dbReference type="NCBI Taxonomy" id="1714386"/>
    <lineage>
        <taxon>Eukaryota</taxon>
        <taxon>Sar</taxon>
        <taxon>Stramenopiles</taxon>
        <taxon>Ochrophyta</taxon>
        <taxon>Bolidophyceae</taxon>
        <taxon>Parmales</taxon>
        <taxon>Triparmaceae</taxon>
        <taxon>Triparma</taxon>
    </lineage>
</organism>
<dbReference type="Proteomes" id="UP001162640">
    <property type="component" value="Unassembled WGS sequence"/>
</dbReference>
<evidence type="ECO:0000256" key="6">
    <source>
        <dbReference type="ARBA" id="ARBA00023136"/>
    </source>
</evidence>
<feature type="transmembrane region" description="Helical" evidence="10">
    <location>
        <begin position="2396"/>
        <end position="2417"/>
    </location>
</feature>
<comment type="subcellular location">
    <subcellularLocation>
        <location evidence="1">Membrane</location>
        <topology evidence="1">Multi-pass membrane protein</topology>
    </subcellularLocation>
</comment>
<dbReference type="Gene3D" id="1.10.287.70">
    <property type="match status" value="1"/>
</dbReference>
<protein>
    <recommendedName>
        <fullName evidence="11">Ion transport domain-containing protein</fullName>
    </recommendedName>
</protein>
<dbReference type="SUPFAM" id="SSF50978">
    <property type="entry name" value="WD40 repeat-like"/>
    <property type="match status" value="1"/>
</dbReference>
<dbReference type="GO" id="GO:0005216">
    <property type="term" value="F:monoatomic ion channel activity"/>
    <property type="evidence" value="ECO:0007669"/>
    <property type="project" value="InterPro"/>
</dbReference>
<feature type="transmembrane region" description="Helical" evidence="10">
    <location>
        <begin position="1767"/>
        <end position="1784"/>
    </location>
</feature>
<dbReference type="PROSITE" id="PS50082">
    <property type="entry name" value="WD_REPEATS_2"/>
    <property type="match status" value="4"/>
</dbReference>
<evidence type="ECO:0000256" key="8">
    <source>
        <dbReference type="SAM" id="Coils"/>
    </source>
</evidence>
<gene>
    <name evidence="12" type="ORF">TL16_g12323</name>
</gene>
<feature type="transmembrane region" description="Helical" evidence="10">
    <location>
        <begin position="77"/>
        <end position="98"/>
    </location>
</feature>
<reference evidence="13" key="1">
    <citation type="journal article" date="2023" name="Commun. Biol.">
        <title>Genome analysis of Parmales, the sister group of diatoms, reveals the evolutionary specialization of diatoms from phago-mixotrophs to photoautotrophs.</title>
        <authorList>
            <person name="Ban H."/>
            <person name="Sato S."/>
            <person name="Yoshikawa S."/>
            <person name="Yamada K."/>
            <person name="Nakamura Y."/>
            <person name="Ichinomiya M."/>
            <person name="Sato N."/>
            <person name="Blanc-Mathieu R."/>
            <person name="Endo H."/>
            <person name="Kuwata A."/>
            <person name="Ogata H."/>
        </authorList>
    </citation>
    <scope>NUCLEOTIDE SEQUENCE [LARGE SCALE GENOMIC DNA]</scope>
</reference>
<dbReference type="GO" id="GO:0016020">
    <property type="term" value="C:membrane"/>
    <property type="evidence" value="ECO:0007669"/>
    <property type="project" value="UniProtKB-SubCell"/>
</dbReference>
<feature type="transmembrane region" description="Helical" evidence="10">
    <location>
        <begin position="2294"/>
        <end position="2312"/>
    </location>
</feature>
<dbReference type="InterPro" id="IPR019775">
    <property type="entry name" value="WD40_repeat_CS"/>
</dbReference>
<accession>A0A9W7BTA6</accession>
<feature type="transmembrane region" description="Helical" evidence="10">
    <location>
        <begin position="1948"/>
        <end position="1971"/>
    </location>
</feature>
<feature type="repeat" description="WD" evidence="7">
    <location>
        <begin position="1192"/>
        <end position="1233"/>
    </location>
</feature>
<evidence type="ECO:0000256" key="4">
    <source>
        <dbReference type="ARBA" id="ARBA00022737"/>
    </source>
</evidence>
<comment type="caution">
    <text evidence="12">The sequence shown here is derived from an EMBL/GenBank/DDBJ whole genome shotgun (WGS) entry which is preliminary data.</text>
</comment>
<dbReference type="Pfam" id="PF00400">
    <property type="entry name" value="WD40"/>
    <property type="match status" value="6"/>
</dbReference>
<feature type="repeat" description="WD" evidence="7">
    <location>
        <begin position="1317"/>
        <end position="1358"/>
    </location>
</feature>
<dbReference type="InterPro" id="IPR001680">
    <property type="entry name" value="WD40_rpt"/>
</dbReference>
<keyword evidence="6 10" id="KW-0472">Membrane</keyword>
<evidence type="ECO:0000259" key="11">
    <source>
        <dbReference type="Pfam" id="PF00520"/>
    </source>
</evidence>
<keyword evidence="4" id="KW-0677">Repeat</keyword>
<evidence type="ECO:0000256" key="9">
    <source>
        <dbReference type="SAM" id="MobiDB-lite"/>
    </source>
</evidence>
<dbReference type="InterPro" id="IPR036322">
    <property type="entry name" value="WD40_repeat_dom_sf"/>
</dbReference>
<dbReference type="PRINTS" id="PR00320">
    <property type="entry name" value="GPROTEINBRPT"/>
</dbReference>
<evidence type="ECO:0000313" key="13">
    <source>
        <dbReference type="Proteomes" id="UP001162640"/>
    </source>
</evidence>
<feature type="transmembrane region" description="Helical" evidence="10">
    <location>
        <begin position="1804"/>
        <end position="1826"/>
    </location>
</feature>
<dbReference type="InterPro" id="IPR015943">
    <property type="entry name" value="WD40/YVTN_repeat-like_dom_sf"/>
</dbReference>
<sequence>MTVCKGVEVIFEAVPSSALQIYALVVAKDKNLDALFSILISAATIGFTSSMINYNWDTSFNKRSGCPMFYGYFPDKALSHTSWLLYYLAADLGLYLLYKIARRDFFYFINLLGIVRIVGTLVSRITTKALVDFTLLIHMRHPQELGGLCVVLSTIFSLLGSFVSVYLYSTYYEEDVKLDTENLQAVLISLCLIWLISAVSFISIISIKYLHTFFSLETASDFNRAKFISLRDDQEDEKSTIIILHPDIYAGWGDELLKPWTLKNWERWEEEKPAWFNDGFIDCCPNEYIPYDWRVKYKKTKGRVENPKVRRVNINELAIYNEDGILPEIIKILSTPGESRSAAADCCFRMSRNNDVKTHMSQNNDFLTALAALLKSEPGTPPANNCLLCLQNVSFPSETRETLMNAANGVIVAALAHVIASPVDAVHKKPRETAMAVLSNMGITPACKKGLFEYNSGALLTSLIGVLEKGEENENNVLAIEKSLTVCKNLANHKDTKLPMFKFPKLLPALIKIITAAVSKSKTHKEIALQVLQNLANHNDTPMMFLETPGLVTGIINVVAGDDFEGVNDKARTNAWLILQNISFIEPCREKLYHYPGTFDALAGVLDNKEDDVKKNALPVCLNISLATSIRQGMFEHSTFIPSLMNISKNETGIVREKALSVMRNVANHEDTRTPMFEFPGLIDVLMHVINTPLTADCKLARETALATCQNIANNSVNPIKLLSHPGFMITLYDVFKEEATEMNQIARQNALLICQNLSFPNTTRHILYSFNEGKVFDAMLNVMSNSSNTFNATAAEKALATIANMSNKKENNLPMAQNTKFIGKLIEYCKLDGEKKRHGINILAKIAAGAINTAPYLIKAPGNVLQVMMGVVKDAGEDLKKWKKGNSNEFWGLTFLMNLAQAEFSVKYMVKASIVGLMEPLVKQTSKECLQAAITVAYLVSADKDGSMFELLSANTASLDRLIALLENTLNCEGDGKGANGKNTEYGYGVFPLTLPLRAINMLSKDTRFHEYLLEARTYQKLHRAFRDFVEDIGGGYVGGGGKDAESAMLALDTLLRLTGGDETNALREGKEIKDKKAALTLVETYSAVGMTPLHQLLEQYKLDRTLRDFVKAPANSVAGQSANMDFEFEALSAVDALLKLSYPSNQLMQDHSDTTRDFALSGDGSVLVSGSDDKSVKIWDVKLGRALKTLTGHRREVFAVDINKAGTTIISGSLDKTCRVWDVESGEELRKVAVGARVDYVALSADEQSFFAGDGKGRVTQFRVSNGDKMRTFEGHTGYVVSIAVAKDGSRIVTGSKDNLVIVWDLKTGRQVLTLEGHTKWVQSVALTPDSKRIISGSWDNTIKIWSMRDGRLVDTFGGHHGGVMAVSLHPSGNFVAIGCGDDKRKMLSLLSKKYIFTSDEEKHDSVWSIGFSPDGNYMLSGENSGDINMEYVASQTHMLPSFVHEHYFKGDCRNEDTNAETFHWKRSDTFTALKESPRRILEPRFDDTSEWNLIHAAAAGGRSNFLTRCLNVSDDGSTDHHHGKKLGWASRQKLAFFASVFRDGKQHTPLALAVNAESGPSIKVLFDCYRKLLSQDYAYPFYETMDSQAPHPTELFPLDELCSALETFPTLALQFVGNLEFVASGDHLVQKGVTRHEINVDSGCIVTGSKTRVPHSLWFDKFKKDGSDVMEQGNRVEAKFIPIKGIAGSQSDFLRSLSHAAAETGKYASFENEVVKTVIQHKWETYVRSMFMKSLFLDIAMVLFLTADVLFHGSGYDSDALGEIINWCLTIPTLLLWTYFARDEFQQLIVAKDPREHFTDFWNVLDFLSLVSIAVAYSLRFVGSEGWSIPWFATALPLAYLNTLYFMQGFEESGQLVRMILGIMKGIIVFLIILIVCVVGFAFSFYILYRGGVGSYSSAGAGGQDVEDEPFGMSSPWMSLFSGFLLLLGDFNAEEFNASLSYSLTMALFVIFMFFINIVMLNLLIAIMGDIFDRIQENAKAEFMFARAGIVLEFEAMLSNYDKSNEDWFPTWLQVLVPTQGAEGTEGDNWVGRVKALKVSLDSVKDETNENIKNSRNDLKEELEATKGEVKILKTLLVDNEQQNKKLEVMMDALIEKFNLAQKVVEVPIAPSPPPKKKDLTSDDEDDGIFSDDEDDDDSSDEDSSDEEEERGSTVGESKQNLQKKKTPMLLKIVRQELNVSQFKCELKFDELQVDRSSKPTTGFSLIFTETCSQIGIDFTSHLLANSSPSSSVDSWILRYPSLKNVDEEFPWFREVMNVIAMRILRNVPWGLKLRVTFGALISMTDITTDILIVLRLLFILILVVYSCANITGRSLGYAMLASIHPIYFLMVFLLDQGVYLGVKILRRDAWYWLPIENGPMAILCAVLTRFVNKVVNDFAGIVQFRNPSEVGGLWWTSSLVFGQLMMWVAGYFYAEKIKIEDGEAGTTTTTTVYWSLVLISTAWLINSVLFVTLMNRNYCHTFLSTMTGHDDVKDK</sequence>
<keyword evidence="2 7" id="KW-0853">WD repeat</keyword>
<dbReference type="EMBL" id="BLQM01000493">
    <property type="protein sequence ID" value="GMH92363.1"/>
    <property type="molecule type" value="Genomic_DNA"/>
</dbReference>
<feature type="region of interest" description="Disordered" evidence="9">
    <location>
        <begin position="2112"/>
        <end position="2166"/>
    </location>
</feature>
<feature type="compositionally biased region" description="Acidic residues" evidence="9">
    <location>
        <begin position="2125"/>
        <end position="2153"/>
    </location>
</feature>
<dbReference type="Pfam" id="PF00520">
    <property type="entry name" value="Ion_trans"/>
    <property type="match status" value="1"/>
</dbReference>
<dbReference type="Gene3D" id="1.25.10.10">
    <property type="entry name" value="Leucine-rich Repeat Variant"/>
    <property type="match status" value="2"/>
</dbReference>
<feature type="transmembrane region" description="Helical" evidence="10">
    <location>
        <begin position="2437"/>
        <end position="2458"/>
    </location>
</feature>
<feature type="transmembrane region" description="Helical" evidence="10">
    <location>
        <begin position="104"/>
        <end position="125"/>
    </location>
</feature>
<evidence type="ECO:0000256" key="10">
    <source>
        <dbReference type="SAM" id="Phobius"/>
    </source>
</evidence>
<dbReference type="InterPro" id="IPR016024">
    <property type="entry name" value="ARM-type_fold"/>
</dbReference>
<evidence type="ECO:0000256" key="3">
    <source>
        <dbReference type="ARBA" id="ARBA00022692"/>
    </source>
</evidence>
<dbReference type="InterPro" id="IPR005821">
    <property type="entry name" value="Ion_trans_dom"/>
</dbReference>
<name>A0A9W7BTA6_9STRA</name>
<feature type="transmembrane region" description="Helical" evidence="10">
    <location>
        <begin position="34"/>
        <end position="56"/>
    </location>
</feature>
<feature type="transmembrane region" description="Helical" evidence="10">
    <location>
        <begin position="2319"/>
        <end position="2338"/>
    </location>
</feature>
<feature type="coiled-coil region" evidence="8">
    <location>
        <begin position="2048"/>
        <end position="2100"/>
    </location>
</feature>
<evidence type="ECO:0000313" key="12">
    <source>
        <dbReference type="EMBL" id="GMH92363.1"/>
    </source>
</evidence>
<dbReference type="InterPro" id="IPR020472">
    <property type="entry name" value="WD40_PAC1"/>
</dbReference>
<evidence type="ECO:0000256" key="7">
    <source>
        <dbReference type="PROSITE-ProRule" id="PRU00221"/>
    </source>
</evidence>
<evidence type="ECO:0000256" key="1">
    <source>
        <dbReference type="ARBA" id="ARBA00004141"/>
    </source>
</evidence>
<keyword evidence="3 10" id="KW-0812">Transmembrane</keyword>
<dbReference type="InterPro" id="IPR050505">
    <property type="entry name" value="WDR55/POC1"/>
</dbReference>
<keyword evidence="5 10" id="KW-1133">Transmembrane helix</keyword>
<feature type="transmembrane region" description="Helical" evidence="10">
    <location>
        <begin position="145"/>
        <end position="167"/>
    </location>
</feature>
<dbReference type="PROSITE" id="PS50294">
    <property type="entry name" value="WD_REPEATS_REGION"/>
    <property type="match status" value="4"/>
</dbReference>
<evidence type="ECO:0000256" key="2">
    <source>
        <dbReference type="ARBA" id="ARBA00022574"/>
    </source>
</evidence>
<dbReference type="InterPro" id="IPR011989">
    <property type="entry name" value="ARM-like"/>
</dbReference>
<dbReference type="PANTHER" id="PTHR44019:SF8">
    <property type="entry name" value="POC1 CENTRIOLAR PROTEIN HOMOLOG"/>
    <property type="match status" value="1"/>
</dbReference>
<dbReference type="Gene3D" id="2.130.10.10">
    <property type="entry name" value="YVTN repeat-like/Quinoprotein amine dehydrogenase"/>
    <property type="match status" value="2"/>
</dbReference>
<feature type="transmembrane region" description="Helical" evidence="10">
    <location>
        <begin position="1832"/>
        <end position="1850"/>
    </location>
</feature>
<dbReference type="SUPFAM" id="SSF48371">
    <property type="entry name" value="ARM repeat"/>
    <property type="match status" value="2"/>
</dbReference>
<evidence type="ECO:0000256" key="5">
    <source>
        <dbReference type="ARBA" id="ARBA00022989"/>
    </source>
</evidence>
<feature type="transmembrane region" description="Helical" evidence="10">
    <location>
        <begin position="1870"/>
        <end position="1892"/>
    </location>
</feature>
<keyword evidence="8" id="KW-0175">Coiled coil</keyword>
<dbReference type="SUPFAM" id="SSF81324">
    <property type="entry name" value="Voltage-gated potassium channels"/>
    <property type="match status" value="1"/>
</dbReference>